<gene>
    <name evidence="2" type="ORF">SVUK_LOCUS14695</name>
</gene>
<dbReference type="AlphaFoldDB" id="A0A3P7JTZ5"/>
<evidence type="ECO:0000313" key="3">
    <source>
        <dbReference type="Proteomes" id="UP000270094"/>
    </source>
</evidence>
<reference evidence="2 3" key="1">
    <citation type="submission" date="2018-11" db="EMBL/GenBank/DDBJ databases">
        <authorList>
            <consortium name="Pathogen Informatics"/>
        </authorList>
    </citation>
    <scope>NUCLEOTIDE SEQUENCE [LARGE SCALE GENOMIC DNA]</scope>
</reference>
<dbReference type="EMBL" id="UYYB01106015">
    <property type="protein sequence ID" value="VDM79697.1"/>
    <property type="molecule type" value="Genomic_DNA"/>
</dbReference>
<accession>A0A3P7JTZ5</accession>
<evidence type="ECO:0000313" key="2">
    <source>
        <dbReference type="EMBL" id="VDM79697.1"/>
    </source>
</evidence>
<keyword evidence="3" id="KW-1185">Reference proteome</keyword>
<feature type="region of interest" description="Disordered" evidence="1">
    <location>
        <begin position="62"/>
        <end position="81"/>
    </location>
</feature>
<organism evidence="2 3">
    <name type="scientific">Strongylus vulgaris</name>
    <name type="common">Blood worm</name>
    <dbReference type="NCBI Taxonomy" id="40348"/>
    <lineage>
        <taxon>Eukaryota</taxon>
        <taxon>Metazoa</taxon>
        <taxon>Ecdysozoa</taxon>
        <taxon>Nematoda</taxon>
        <taxon>Chromadorea</taxon>
        <taxon>Rhabditida</taxon>
        <taxon>Rhabditina</taxon>
        <taxon>Rhabditomorpha</taxon>
        <taxon>Strongyloidea</taxon>
        <taxon>Strongylidae</taxon>
        <taxon>Strongylus</taxon>
    </lineage>
</organism>
<protein>
    <submittedName>
        <fullName evidence="2">Uncharacterized protein</fullName>
    </submittedName>
</protein>
<feature type="compositionally biased region" description="Polar residues" evidence="1">
    <location>
        <begin position="66"/>
        <end position="77"/>
    </location>
</feature>
<name>A0A3P7JTZ5_STRVU</name>
<proteinExistence type="predicted"/>
<sequence>MTDKATSSVIGKGAITNANLSAQDLYRRGVIHDISNAEESPAKMSVHDTVAQSTPREDVIYDTVAPQETSSKNNGTSPELYKDSFPKDGVYDTVAAKGYGAYSKEAIYDTVAECAHPFELMQIIAARAYYFWEHHVLTDILVLFLISIAGCGQK</sequence>
<dbReference type="Proteomes" id="UP000270094">
    <property type="component" value="Unassembled WGS sequence"/>
</dbReference>
<evidence type="ECO:0000256" key="1">
    <source>
        <dbReference type="SAM" id="MobiDB-lite"/>
    </source>
</evidence>